<accession>A0A2S0RFD7</accession>
<dbReference type="KEGG" id="fmg:HYN48_06765"/>
<evidence type="ECO:0000256" key="1">
    <source>
        <dbReference type="ARBA" id="ARBA00004141"/>
    </source>
</evidence>
<keyword evidence="5" id="KW-1003">Cell membrane</keyword>
<comment type="function">
    <text evidence="5">Part of the twin-arginine translocation (Tat) system that transports large folded proteins containing a characteristic twin-arginine motif in their signal peptide across membranes.</text>
</comment>
<keyword evidence="5" id="KW-0813">Transport</keyword>
<dbReference type="GO" id="GO:0065002">
    <property type="term" value="P:intracellular protein transmembrane transport"/>
    <property type="evidence" value="ECO:0007669"/>
    <property type="project" value="TreeGrafter"/>
</dbReference>
<keyword evidence="5" id="KW-0811">Translocation</keyword>
<dbReference type="AlphaFoldDB" id="A0A2S0RFD7"/>
<dbReference type="OrthoDB" id="9777044at2"/>
<keyword evidence="7" id="KW-1185">Reference proteome</keyword>
<dbReference type="PANTHER" id="PTHR30371">
    <property type="entry name" value="SEC-INDEPENDENT PROTEIN TRANSLOCASE PROTEIN TATC"/>
    <property type="match status" value="1"/>
</dbReference>
<feature type="transmembrane region" description="Helical" evidence="5">
    <location>
        <begin position="241"/>
        <end position="260"/>
    </location>
</feature>
<dbReference type="GO" id="GO:0043953">
    <property type="term" value="P:protein transport by the Tat complex"/>
    <property type="evidence" value="ECO:0007669"/>
    <property type="project" value="UniProtKB-UniRule"/>
</dbReference>
<comment type="subunit">
    <text evidence="5">Forms a complex with TatA.</text>
</comment>
<dbReference type="PRINTS" id="PR01840">
    <property type="entry name" value="TATCFAMILY"/>
</dbReference>
<evidence type="ECO:0000313" key="6">
    <source>
        <dbReference type="EMBL" id="AWA29801.1"/>
    </source>
</evidence>
<evidence type="ECO:0000256" key="2">
    <source>
        <dbReference type="ARBA" id="ARBA00022692"/>
    </source>
</evidence>
<keyword evidence="4 5" id="KW-0472">Membrane</keyword>
<feature type="transmembrane region" description="Helical" evidence="5">
    <location>
        <begin position="21"/>
        <end position="40"/>
    </location>
</feature>
<evidence type="ECO:0000256" key="5">
    <source>
        <dbReference type="HAMAP-Rule" id="MF_00902"/>
    </source>
</evidence>
<evidence type="ECO:0000256" key="3">
    <source>
        <dbReference type="ARBA" id="ARBA00022989"/>
    </source>
</evidence>
<dbReference type="GO" id="GO:0033281">
    <property type="term" value="C:TAT protein transport complex"/>
    <property type="evidence" value="ECO:0007669"/>
    <property type="project" value="UniProtKB-UniRule"/>
</dbReference>
<feature type="transmembrane region" description="Helical" evidence="5">
    <location>
        <begin position="136"/>
        <end position="160"/>
    </location>
</feature>
<gene>
    <name evidence="5 6" type="primary">tatC</name>
    <name evidence="6" type="ORF">HYN48_06765</name>
</gene>
<dbReference type="Pfam" id="PF00902">
    <property type="entry name" value="TatC"/>
    <property type="match status" value="1"/>
</dbReference>
<dbReference type="PANTHER" id="PTHR30371:SF0">
    <property type="entry name" value="SEC-INDEPENDENT PROTEIN TRANSLOCASE PROTEIN TATC, CHLOROPLASTIC-RELATED"/>
    <property type="match status" value="1"/>
</dbReference>
<keyword evidence="3 5" id="KW-1133">Transmembrane helix</keyword>
<comment type="subcellular location">
    <subcellularLocation>
        <location evidence="5">Cell membrane</location>
        <topology evidence="5">Multi-pass membrane protein</topology>
    </subcellularLocation>
    <subcellularLocation>
        <location evidence="1">Membrane</location>
        <topology evidence="1">Multi-pass membrane protein</topology>
    </subcellularLocation>
</comment>
<reference evidence="6 7" key="1">
    <citation type="submission" date="2018-04" db="EMBL/GenBank/DDBJ databases">
        <title>Genome sequencing of Flavobacterium sp. HYN0048.</title>
        <authorList>
            <person name="Yi H."/>
            <person name="Baek C."/>
        </authorList>
    </citation>
    <scope>NUCLEOTIDE SEQUENCE [LARGE SCALE GENOMIC DNA]</scope>
    <source>
        <strain evidence="6 7">HYN0048</strain>
    </source>
</reference>
<dbReference type="Proteomes" id="UP000244193">
    <property type="component" value="Chromosome"/>
</dbReference>
<dbReference type="HAMAP" id="MF_00902">
    <property type="entry name" value="TatC"/>
    <property type="match status" value="1"/>
</dbReference>
<dbReference type="RefSeq" id="WP_108370385.1">
    <property type="nucleotide sequence ID" value="NZ_CP028811.1"/>
</dbReference>
<evidence type="ECO:0000256" key="4">
    <source>
        <dbReference type="ARBA" id="ARBA00023136"/>
    </source>
</evidence>
<organism evidence="6 7">
    <name type="scientific">Flavobacterium magnum</name>
    <dbReference type="NCBI Taxonomy" id="2162713"/>
    <lineage>
        <taxon>Bacteria</taxon>
        <taxon>Pseudomonadati</taxon>
        <taxon>Bacteroidota</taxon>
        <taxon>Flavobacteriia</taxon>
        <taxon>Flavobacteriales</taxon>
        <taxon>Flavobacteriaceae</taxon>
        <taxon>Flavobacterium</taxon>
    </lineage>
</organism>
<keyword evidence="5" id="KW-0653">Protein transport</keyword>
<protein>
    <recommendedName>
        <fullName evidence="5">Sec-independent protein translocase protein TatC</fullName>
    </recommendedName>
</protein>
<feature type="transmembrane region" description="Helical" evidence="5">
    <location>
        <begin position="180"/>
        <end position="206"/>
    </location>
</feature>
<dbReference type="GO" id="GO:0009977">
    <property type="term" value="F:proton motive force dependent protein transmembrane transporter activity"/>
    <property type="evidence" value="ECO:0007669"/>
    <property type="project" value="TreeGrafter"/>
</dbReference>
<dbReference type="InterPro" id="IPR002033">
    <property type="entry name" value="TatC"/>
</dbReference>
<proteinExistence type="inferred from homology"/>
<feature type="transmembrane region" description="Helical" evidence="5">
    <location>
        <begin position="218"/>
        <end position="235"/>
    </location>
</feature>
<feature type="transmembrane region" description="Helical" evidence="5">
    <location>
        <begin position="96"/>
        <end position="115"/>
    </location>
</feature>
<dbReference type="EMBL" id="CP028811">
    <property type="protein sequence ID" value="AWA29801.1"/>
    <property type="molecule type" value="Genomic_DNA"/>
</dbReference>
<evidence type="ECO:0000313" key="7">
    <source>
        <dbReference type="Proteomes" id="UP000244193"/>
    </source>
</evidence>
<sequence>MAKKSKDQMSFMDHLEDLRWMLIRSTVAILIMSTASYFFIDFIFNTIIFGPSKPDFIVYQWYCHLIQNLGLDSTTACSTTFAFSIQNTEVGGQFSIFLWTCISAGFVLAIPYILWELWKFISPALYEKERKNAAMFVIITSLLFFIGALFGYFIIIPLSVNFFGTFIATDLIKNDFNVDSYISMIKMSIIASGIVFEIPIIIYFLAKFGLVTGDFLRKYRKIAIVIILIIAAIVTPPDIPSQVIVSIPILLLYEISIFIADRITKNRLKNEQSGK</sequence>
<dbReference type="NCBIfam" id="TIGR00945">
    <property type="entry name" value="tatC"/>
    <property type="match status" value="1"/>
</dbReference>
<keyword evidence="2 5" id="KW-0812">Transmembrane</keyword>
<comment type="similarity">
    <text evidence="5">Belongs to the TatC family.</text>
</comment>
<name>A0A2S0RFD7_9FLAO</name>